<reference evidence="2 3" key="1">
    <citation type="submission" date="2020-08" db="EMBL/GenBank/DDBJ databases">
        <title>Sequencing the genomes of 1000 actinobacteria strains.</title>
        <authorList>
            <person name="Klenk H.-P."/>
        </authorList>
    </citation>
    <scope>NUCLEOTIDE SEQUENCE [LARGE SCALE GENOMIC DNA]</scope>
    <source>
        <strain evidence="2 3">DSM 46659</strain>
    </source>
</reference>
<gene>
    <name evidence="2" type="ORF">HNR23_004584</name>
</gene>
<dbReference type="AlphaFoldDB" id="A0A7W9YM47"/>
<dbReference type="EMBL" id="JACHDS010000001">
    <property type="protein sequence ID" value="MBB6174524.1"/>
    <property type="molecule type" value="Genomic_DNA"/>
</dbReference>
<evidence type="ECO:0000313" key="3">
    <source>
        <dbReference type="Proteomes" id="UP000546642"/>
    </source>
</evidence>
<accession>A0A7W9YM47</accession>
<name>A0A7W9YM47_9ACTN</name>
<dbReference type="Proteomes" id="UP000546642">
    <property type="component" value="Unassembled WGS sequence"/>
</dbReference>
<evidence type="ECO:0000313" key="2">
    <source>
        <dbReference type="EMBL" id="MBB6174524.1"/>
    </source>
</evidence>
<protein>
    <submittedName>
        <fullName evidence="2">Uncharacterized protein</fullName>
    </submittedName>
</protein>
<comment type="caution">
    <text evidence="2">The sequence shown here is derived from an EMBL/GenBank/DDBJ whole genome shotgun (WGS) entry which is preliminary data.</text>
</comment>
<keyword evidence="3" id="KW-1185">Reference proteome</keyword>
<sequence length="125" mass="13486">MTVETVDRARTMGTAGQVTLAEHARSVIRKEAERREIGLELDEEAPDDIPERARLWACKVTGKGWCLFTAVDADDTVTLPSQREFLPASGVLAGNWRVTPGTGAVHLSTSGRKPAVDDPGSPFGR</sequence>
<feature type="region of interest" description="Disordered" evidence="1">
    <location>
        <begin position="102"/>
        <end position="125"/>
    </location>
</feature>
<proteinExistence type="predicted"/>
<organism evidence="2 3">
    <name type="scientific">Nocardiopsis mwathae</name>
    <dbReference type="NCBI Taxonomy" id="1472723"/>
    <lineage>
        <taxon>Bacteria</taxon>
        <taxon>Bacillati</taxon>
        <taxon>Actinomycetota</taxon>
        <taxon>Actinomycetes</taxon>
        <taxon>Streptosporangiales</taxon>
        <taxon>Nocardiopsidaceae</taxon>
        <taxon>Nocardiopsis</taxon>
    </lineage>
</organism>
<evidence type="ECO:0000256" key="1">
    <source>
        <dbReference type="SAM" id="MobiDB-lite"/>
    </source>
</evidence>
<dbReference type="RefSeq" id="WP_184078603.1">
    <property type="nucleotide sequence ID" value="NZ_JACHDS010000001.1"/>
</dbReference>